<dbReference type="PROSITE" id="PS00624">
    <property type="entry name" value="GMC_OXRED_2"/>
    <property type="match status" value="1"/>
</dbReference>
<dbReference type="Gene3D" id="3.30.410.40">
    <property type="match status" value="1"/>
</dbReference>
<accession>A0ABS5YGJ3</accession>
<dbReference type="InterPro" id="IPR012132">
    <property type="entry name" value="GMC_OxRdtase"/>
</dbReference>
<feature type="domain" description="Glucose-methanol-choline oxidoreductase N-terminal" evidence="7">
    <location>
        <begin position="246"/>
        <end position="260"/>
    </location>
</feature>
<dbReference type="SUPFAM" id="SSF51905">
    <property type="entry name" value="FAD/NAD(P)-binding domain"/>
    <property type="match status" value="1"/>
</dbReference>
<dbReference type="PROSITE" id="PS00623">
    <property type="entry name" value="GMC_OXRED_1"/>
    <property type="match status" value="1"/>
</dbReference>
<dbReference type="InterPro" id="IPR007867">
    <property type="entry name" value="GMC_OxRtase_C"/>
</dbReference>
<dbReference type="PANTHER" id="PTHR11552:SF147">
    <property type="entry name" value="CHOLINE DEHYDROGENASE, MITOCHONDRIAL"/>
    <property type="match status" value="1"/>
</dbReference>
<comment type="caution">
    <text evidence="8">The sequence shown here is derived from an EMBL/GenBank/DDBJ whole genome shotgun (WGS) entry which is preliminary data.</text>
</comment>
<dbReference type="PANTHER" id="PTHR11552">
    <property type="entry name" value="GLUCOSE-METHANOL-CHOLINE GMC OXIDOREDUCTASE"/>
    <property type="match status" value="1"/>
</dbReference>
<name>A0ABS5YGJ3_9ACTN</name>
<protein>
    <submittedName>
        <fullName evidence="8">GMC family oxidoreductase N-terminal domain-containing protein</fullName>
    </submittedName>
</protein>
<dbReference type="RefSeq" id="WP_215784505.1">
    <property type="nucleotide sequence ID" value="NZ_JAHKKG010000001.1"/>
</dbReference>
<dbReference type="SUPFAM" id="SSF54373">
    <property type="entry name" value="FAD-linked reductases, C-terminal domain"/>
    <property type="match status" value="1"/>
</dbReference>
<evidence type="ECO:0000256" key="1">
    <source>
        <dbReference type="ARBA" id="ARBA00001974"/>
    </source>
</evidence>
<keyword evidence="9" id="KW-1185">Reference proteome</keyword>
<evidence type="ECO:0000256" key="3">
    <source>
        <dbReference type="ARBA" id="ARBA00022630"/>
    </source>
</evidence>
<dbReference type="EMBL" id="JAHKKG010000001">
    <property type="protein sequence ID" value="MBU2662570.1"/>
    <property type="molecule type" value="Genomic_DNA"/>
</dbReference>
<sequence length="466" mass="50324">MNYDFIVCGSGPAGSALAGRLAERPGVSVLLLEAGHTDERPTVDDPSRWVENLGGPAVWDFSTEPSPAVHDRRLFYPMGRVLGGGGSVNGSTWVRGHRDDWDFYARETGDPAWSHKSALEIFDRIEKGPLRITTASKAHPVTEAVLAAADQVGLPRYFHPNGRLMESERGAAPRQEIIHDGRRLSPYRAYVGPRPHANLTVLSGALVLGVLFETIGPRNRAIGVRVRHHGRLRQIYASTEVVLSLGAVQTPKILMLSGVGDAAELAACSIEVRRHLPGVGRNLDDHARFPLPGLRVLGDTRAGCFWNLSSDEPPTFMEVRGGTFHIGMRMRDTGRIRLASADPEAHPLIETGFLTNPADLDSAFRALDTARAIGQGRALRPYVTAAETEQHDVRDTVGTFWHPCGTARMGLDNSAVVDSRLRVLGCEGLRVADASVLPRAPVAGTMAPSVLVGEQAAAFITAEHAL</sequence>
<dbReference type="Pfam" id="PF00732">
    <property type="entry name" value="GMC_oxred_N"/>
    <property type="match status" value="1"/>
</dbReference>
<comment type="similarity">
    <text evidence="2 5">Belongs to the GMC oxidoreductase family.</text>
</comment>
<dbReference type="Pfam" id="PF05199">
    <property type="entry name" value="GMC_oxred_C"/>
    <property type="match status" value="1"/>
</dbReference>
<evidence type="ECO:0000256" key="5">
    <source>
        <dbReference type="RuleBase" id="RU003968"/>
    </source>
</evidence>
<evidence type="ECO:0000256" key="4">
    <source>
        <dbReference type="ARBA" id="ARBA00022827"/>
    </source>
</evidence>
<evidence type="ECO:0000313" key="9">
    <source>
        <dbReference type="Proteomes" id="UP001519654"/>
    </source>
</evidence>
<proteinExistence type="inferred from homology"/>
<keyword evidence="4 5" id="KW-0274">FAD</keyword>
<dbReference type="InterPro" id="IPR000172">
    <property type="entry name" value="GMC_OxRdtase_N"/>
</dbReference>
<dbReference type="InterPro" id="IPR036188">
    <property type="entry name" value="FAD/NAD-bd_sf"/>
</dbReference>
<evidence type="ECO:0000256" key="2">
    <source>
        <dbReference type="ARBA" id="ARBA00010790"/>
    </source>
</evidence>
<feature type="domain" description="Glucose-methanol-choline oxidoreductase N-terminal" evidence="6">
    <location>
        <begin position="79"/>
        <end position="102"/>
    </location>
</feature>
<dbReference type="Proteomes" id="UP001519654">
    <property type="component" value="Unassembled WGS sequence"/>
</dbReference>
<evidence type="ECO:0000259" key="6">
    <source>
        <dbReference type="PROSITE" id="PS00623"/>
    </source>
</evidence>
<gene>
    <name evidence="8" type="ORF">KOI35_03540</name>
</gene>
<dbReference type="PIRSF" id="PIRSF000137">
    <property type="entry name" value="Alcohol_oxidase"/>
    <property type="match status" value="1"/>
</dbReference>
<evidence type="ECO:0000259" key="7">
    <source>
        <dbReference type="PROSITE" id="PS00624"/>
    </source>
</evidence>
<evidence type="ECO:0000313" key="8">
    <source>
        <dbReference type="EMBL" id="MBU2662570.1"/>
    </source>
</evidence>
<organism evidence="8 9">
    <name type="scientific">Paractinoplanes bogorensis</name>
    <dbReference type="NCBI Taxonomy" id="1610840"/>
    <lineage>
        <taxon>Bacteria</taxon>
        <taxon>Bacillati</taxon>
        <taxon>Actinomycetota</taxon>
        <taxon>Actinomycetes</taxon>
        <taxon>Micromonosporales</taxon>
        <taxon>Micromonosporaceae</taxon>
        <taxon>Paractinoplanes</taxon>
    </lineage>
</organism>
<comment type="cofactor">
    <cofactor evidence="1">
        <name>FAD</name>
        <dbReference type="ChEBI" id="CHEBI:57692"/>
    </cofactor>
</comment>
<dbReference type="Gene3D" id="3.50.50.60">
    <property type="entry name" value="FAD/NAD(P)-binding domain"/>
    <property type="match status" value="1"/>
</dbReference>
<keyword evidence="3 5" id="KW-0285">Flavoprotein</keyword>
<reference evidence="8 9" key="1">
    <citation type="submission" date="2021-06" db="EMBL/GenBank/DDBJ databases">
        <title>Actinoplanes lichenicola sp. nov., and Actinoplanes ovalisporus sp. nov., isolated from lichen in Thailand.</title>
        <authorList>
            <person name="Saeng-In P."/>
            <person name="Kanchanasin P."/>
            <person name="Yuki M."/>
            <person name="Kudo T."/>
            <person name="Ohkuma M."/>
            <person name="Phongsopitanun W."/>
            <person name="Tanasupawat S."/>
        </authorList>
    </citation>
    <scope>NUCLEOTIDE SEQUENCE [LARGE SCALE GENOMIC DNA]</scope>
    <source>
        <strain evidence="8 9">NBRC 110975</strain>
    </source>
</reference>